<dbReference type="InterPro" id="IPR013413">
    <property type="entry name" value="CRISPR-assoc_prot_NE0113"/>
</dbReference>
<dbReference type="OrthoDB" id="9805822at2"/>
<dbReference type="Pfam" id="PF09623">
    <property type="entry name" value="Cas_NE0113"/>
    <property type="match status" value="1"/>
</dbReference>
<dbReference type="InterPro" id="IPR019092">
    <property type="entry name" value="SSO2081-like_dom"/>
</dbReference>
<name>A0A1H3HI07_ALLWA</name>
<gene>
    <name evidence="2" type="ORF">SAMN05421644_13331</name>
</gene>
<protein>
    <submittedName>
        <fullName evidence="2">CRISPR-associated protein, NE0113 family</fullName>
    </submittedName>
</protein>
<evidence type="ECO:0000313" key="3">
    <source>
        <dbReference type="Proteomes" id="UP000198672"/>
    </source>
</evidence>
<keyword evidence="3" id="KW-1185">Reference proteome</keyword>
<feature type="domain" description="CRISPR system ring nuclease SSO2081-like" evidence="1">
    <location>
        <begin position="18"/>
        <end position="229"/>
    </location>
</feature>
<dbReference type="Proteomes" id="UP000198672">
    <property type="component" value="Unassembled WGS sequence"/>
</dbReference>
<dbReference type="RefSeq" id="WP_091334424.1">
    <property type="nucleotide sequence ID" value="NZ_FNOW01000033.1"/>
</dbReference>
<accession>A0A1H3HI07</accession>
<dbReference type="CDD" id="cd09741">
    <property type="entry name" value="Csx1_III-U"/>
    <property type="match status" value="1"/>
</dbReference>
<dbReference type="STRING" id="61595.SAMN05421644_13331"/>
<dbReference type="GO" id="GO:0006355">
    <property type="term" value="P:regulation of DNA-templated transcription"/>
    <property type="evidence" value="ECO:0007669"/>
    <property type="project" value="InterPro"/>
</dbReference>
<dbReference type="NCBIfam" id="TIGR02584">
    <property type="entry name" value="cas_NE0113"/>
    <property type="match status" value="1"/>
</dbReference>
<proteinExistence type="predicted"/>
<dbReference type="InterPro" id="IPR016032">
    <property type="entry name" value="Sig_transdc_resp-reg_C-effctor"/>
</dbReference>
<organism evidence="2 3">
    <name type="scientific">Allochromatium warmingii</name>
    <name type="common">Chromatium warmingii</name>
    <dbReference type="NCBI Taxonomy" id="61595"/>
    <lineage>
        <taxon>Bacteria</taxon>
        <taxon>Pseudomonadati</taxon>
        <taxon>Pseudomonadota</taxon>
        <taxon>Gammaproteobacteria</taxon>
        <taxon>Chromatiales</taxon>
        <taxon>Chromatiaceae</taxon>
        <taxon>Allochromatium</taxon>
    </lineage>
</organism>
<dbReference type="SUPFAM" id="SSF46894">
    <property type="entry name" value="C-terminal effector domain of the bipartite response regulators"/>
    <property type="match status" value="1"/>
</dbReference>
<evidence type="ECO:0000313" key="2">
    <source>
        <dbReference type="EMBL" id="SDY15081.1"/>
    </source>
</evidence>
<dbReference type="GO" id="GO:0003677">
    <property type="term" value="F:DNA binding"/>
    <property type="evidence" value="ECO:0007669"/>
    <property type="project" value="InterPro"/>
</dbReference>
<evidence type="ECO:0000259" key="1">
    <source>
        <dbReference type="Pfam" id="PF09623"/>
    </source>
</evidence>
<dbReference type="EMBL" id="FNOW01000033">
    <property type="protein sequence ID" value="SDY15081.1"/>
    <property type="molecule type" value="Genomic_DNA"/>
</dbReference>
<reference evidence="3" key="1">
    <citation type="submission" date="2016-10" db="EMBL/GenBank/DDBJ databases">
        <authorList>
            <person name="Varghese N."/>
            <person name="Submissions S."/>
        </authorList>
    </citation>
    <scope>NUCLEOTIDE SEQUENCE [LARGE SCALE GENOMIC DNA]</scope>
    <source>
        <strain evidence="3">DSM 173</strain>
    </source>
</reference>
<sequence length="372" mass="41966">MSEHTTPRRILLAVTGLTPQIVTETLYALACRADNPWIPHEIHLITTTTGANNARLNLLAGEHWFHRLCADYELPPITFTSEQIHVLQNAEGQPLDDIRTQADNTQAADCITETLRALTADPNSELHVSIAGGRKTMGYYLGYALSLYGRPQDRLSHVLVSDPYETNRNFYYPTPYEHPIHSPRGDKEVTVDARHALIDLADIPFVLLRDGLPERLRTGQTSFTRAVATANRGLQEPHLVLDVKAQRVWADDEEIMLSKTEFLILLWLAERAGRGERTTDWSKPEVAQEFLSDVAVRIFNPDGADYQRLEESLGWRIAKAHEPNEYFQPHKSNINKAFALTLGKRSAERYLIGRGKDNAFPLVSEQIEIVGV</sequence>
<dbReference type="AlphaFoldDB" id="A0A1H3HI07"/>